<evidence type="ECO:0000313" key="2">
    <source>
        <dbReference type="Proteomes" id="UP001240678"/>
    </source>
</evidence>
<sequence>MLLLQKRENHTSVTTLGRIEIRKRPIVNGVGVRLNDARDFLSGVCVLCDSRLPKPGKSQCKCQCCSLSHSSITHSRHVRPAYAPPGNLILPAFAGTDAKGAKGGEGLLRLCNCARDLFFQASILLPLLHVNDWKPKKG</sequence>
<keyword evidence="2" id="KW-1185">Reference proteome</keyword>
<protein>
    <submittedName>
        <fullName evidence="1">Uncharacterized protein</fullName>
    </submittedName>
</protein>
<dbReference type="GeneID" id="85338820"/>
<accession>A0AAJ0E2H4</accession>
<dbReference type="EMBL" id="MOOE01000006">
    <property type="protein sequence ID" value="KAK1529272.1"/>
    <property type="molecule type" value="Genomic_DNA"/>
</dbReference>
<gene>
    <name evidence="1" type="ORF">CCOS01_07106</name>
</gene>
<dbReference type="Proteomes" id="UP001240678">
    <property type="component" value="Unassembled WGS sequence"/>
</dbReference>
<dbReference type="RefSeq" id="XP_060314973.1">
    <property type="nucleotide sequence ID" value="XM_060455273.1"/>
</dbReference>
<name>A0AAJ0E2H4_9PEZI</name>
<evidence type="ECO:0000313" key="1">
    <source>
        <dbReference type="EMBL" id="KAK1529272.1"/>
    </source>
</evidence>
<proteinExistence type="predicted"/>
<dbReference type="AlphaFoldDB" id="A0AAJ0E2H4"/>
<reference evidence="1 2" key="1">
    <citation type="submission" date="2016-10" db="EMBL/GenBank/DDBJ databases">
        <title>The genome sequence of Colletotrichum fioriniae PJ7.</title>
        <authorList>
            <person name="Baroncelli R."/>
        </authorList>
    </citation>
    <scope>NUCLEOTIDE SEQUENCE [LARGE SCALE GENOMIC DNA]</scope>
    <source>
        <strain evidence="1 2">IMI 309622</strain>
    </source>
</reference>
<organism evidence="1 2">
    <name type="scientific">Colletotrichum costaricense</name>
    <dbReference type="NCBI Taxonomy" id="1209916"/>
    <lineage>
        <taxon>Eukaryota</taxon>
        <taxon>Fungi</taxon>
        <taxon>Dikarya</taxon>
        <taxon>Ascomycota</taxon>
        <taxon>Pezizomycotina</taxon>
        <taxon>Sordariomycetes</taxon>
        <taxon>Hypocreomycetidae</taxon>
        <taxon>Glomerellales</taxon>
        <taxon>Glomerellaceae</taxon>
        <taxon>Colletotrichum</taxon>
        <taxon>Colletotrichum acutatum species complex</taxon>
    </lineage>
</organism>
<comment type="caution">
    <text evidence="1">The sequence shown here is derived from an EMBL/GenBank/DDBJ whole genome shotgun (WGS) entry which is preliminary data.</text>
</comment>